<gene>
    <name evidence="2" type="ORF">GCM10007853_23680</name>
</gene>
<comment type="caution">
    <text evidence="2">The sequence shown here is derived from an EMBL/GenBank/DDBJ whole genome shotgun (WGS) entry which is preliminary data.</text>
</comment>
<evidence type="ECO:0000256" key="1">
    <source>
        <dbReference type="SAM" id="MobiDB-lite"/>
    </source>
</evidence>
<keyword evidence="3" id="KW-1185">Reference proteome</keyword>
<reference evidence="2" key="2">
    <citation type="submission" date="2023-01" db="EMBL/GenBank/DDBJ databases">
        <title>Draft genome sequence of Algimonas ampicilliniresistens strain NBRC 108219.</title>
        <authorList>
            <person name="Sun Q."/>
            <person name="Mori K."/>
        </authorList>
    </citation>
    <scope>NUCLEOTIDE SEQUENCE</scope>
    <source>
        <strain evidence="2">NBRC 108219</strain>
    </source>
</reference>
<feature type="compositionally biased region" description="Basic and acidic residues" evidence="1">
    <location>
        <begin position="1"/>
        <end position="18"/>
    </location>
</feature>
<evidence type="ECO:0000313" key="2">
    <source>
        <dbReference type="EMBL" id="GLQ24494.1"/>
    </source>
</evidence>
<dbReference type="EMBL" id="BSNK01000002">
    <property type="protein sequence ID" value="GLQ24494.1"/>
    <property type="molecule type" value="Genomic_DNA"/>
</dbReference>
<accession>A0ABQ5VCS8</accession>
<reference evidence="2" key="1">
    <citation type="journal article" date="2014" name="Int. J. Syst. Evol. Microbiol.">
        <title>Complete genome of a new Firmicutes species belonging to the dominant human colonic microbiota ('Ruminococcus bicirculans') reveals two chromosomes and a selective capacity to utilize plant glucans.</title>
        <authorList>
            <consortium name="NISC Comparative Sequencing Program"/>
            <person name="Wegmann U."/>
            <person name="Louis P."/>
            <person name="Goesmann A."/>
            <person name="Henrissat B."/>
            <person name="Duncan S.H."/>
            <person name="Flint H.J."/>
        </authorList>
    </citation>
    <scope>NUCLEOTIDE SEQUENCE</scope>
    <source>
        <strain evidence="2">NBRC 108219</strain>
    </source>
</reference>
<organism evidence="2 3">
    <name type="scientific">Algimonas ampicilliniresistens</name>
    <dbReference type="NCBI Taxonomy" id="1298735"/>
    <lineage>
        <taxon>Bacteria</taxon>
        <taxon>Pseudomonadati</taxon>
        <taxon>Pseudomonadota</taxon>
        <taxon>Alphaproteobacteria</taxon>
        <taxon>Maricaulales</taxon>
        <taxon>Robiginitomaculaceae</taxon>
        <taxon>Algimonas</taxon>
    </lineage>
</organism>
<proteinExistence type="predicted"/>
<sequence>MTETDKQKSAAKKVRDEANEADMTSSPALNDDAETDGGQAGKQSLPDGNRFD</sequence>
<feature type="region of interest" description="Disordered" evidence="1">
    <location>
        <begin position="1"/>
        <end position="52"/>
    </location>
</feature>
<name>A0ABQ5VCS8_9PROT</name>
<protein>
    <submittedName>
        <fullName evidence="2">Uncharacterized protein</fullName>
    </submittedName>
</protein>
<dbReference type="Proteomes" id="UP001161391">
    <property type="component" value="Unassembled WGS sequence"/>
</dbReference>
<evidence type="ECO:0000313" key="3">
    <source>
        <dbReference type="Proteomes" id="UP001161391"/>
    </source>
</evidence>
<dbReference type="RefSeq" id="WP_284390951.1">
    <property type="nucleotide sequence ID" value="NZ_BSNK01000002.1"/>
</dbReference>